<dbReference type="PANTHER" id="PTHR11782">
    <property type="entry name" value="ADENOSINE/GUANOSINE DIPHOSPHATASE"/>
    <property type="match status" value="1"/>
</dbReference>
<dbReference type="Gene3D" id="3.30.420.150">
    <property type="entry name" value="Exopolyphosphatase. Domain 2"/>
    <property type="match status" value="1"/>
</dbReference>
<protein>
    <recommendedName>
        <fullName evidence="8">Apyrase</fullName>
    </recommendedName>
</protein>
<comment type="similarity">
    <text evidence="1">Belongs to the GDA1/CD39 NTPase family.</text>
</comment>
<feature type="binding site" evidence="4">
    <location>
        <begin position="225"/>
        <end position="229"/>
    </location>
    <ligand>
        <name>ATP</name>
        <dbReference type="ChEBI" id="CHEBI:30616"/>
    </ligand>
</feature>
<evidence type="ECO:0000256" key="2">
    <source>
        <dbReference type="ARBA" id="ARBA00022801"/>
    </source>
</evidence>
<reference evidence="7" key="1">
    <citation type="journal article" date="2024" name="IScience">
        <title>Strigolactones Initiate the Formation of Haustorium-like Structures in Castilleja.</title>
        <authorList>
            <person name="Buerger M."/>
            <person name="Peterson D."/>
            <person name="Chory J."/>
        </authorList>
    </citation>
    <scope>NUCLEOTIDE SEQUENCE [LARGE SCALE GENOMIC DNA]</scope>
</reference>
<dbReference type="Pfam" id="PF01150">
    <property type="entry name" value="GDA1_CD39"/>
    <property type="match status" value="1"/>
</dbReference>
<dbReference type="PANTHER" id="PTHR11782:SF92">
    <property type="entry name" value="APYRASE 7"/>
    <property type="match status" value="1"/>
</dbReference>
<evidence type="ECO:0000256" key="4">
    <source>
        <dbReference type="PIRSR" id="PIRSR600407-2"/>
    </source>
</evidence>
<keyword evidence="7" id="KW-1185">Reference proteome</keyword>
<evidence type="ECO:0000313" key="7">
    <source>
        <dbReference type="Proteomes" id="UP001632038"/>
    </source>
</evidence>
<gene>
    <name evidence="6" type="ORF">CASFOL_027912</name>
</gene>
<keyword evidence="5" id="KW-0812">Transmembrane</keyword>
<keyword evidence="5" id="KW-1133">Transmembrane helix</keyword>
<feature type="transmembrane region" description="Helical" evidence="5">
    <location>
        <begin position="490"/>
        <end position="512"/>
    </location>
</feature>
<sequence length="550" mass="61302">MEPKSPSKSKLQIGYRSRLRNFVIIPISIILILVLIGGYFILREHISISQKTSSSYFTVVIDCGSTGSRVNIFEWMIGNESKSLPVLLHIYPDNLNKSNGCQYHCMQTEPGLHNFVDDKFRVRASLEPLIRYAKRWVPSKKLSQTPIFVLATAGMRRLASNDAQIILQNAENIVQEHGFMYRKSWIRVLSGKEEAYYGWVALNYKMGIFRSSSRLSTLGLLDLGGSSLQVVAEVEYPIKDEHGIRSKIGLFEHDIVAYSLPAFGLNEAFDRTIVMLSHTEALRESSNGVFEIGHPCLGLGYVENYTCRGCFGLEPRVSGNLSYYVILVGEPNWKQCETIARAAAINSSSFDLSNQNSHSNCIGLFSYGENTKLNITKNLHFVSRYHALSGFFAIYNALNLSQTANLTSLSETGRNLCSRSSSTDQKIINGQYCFRVPYLTALIQNALCLGGAEIMFGPGDVSWTLGASLIEGEFLLWKSKNHFLTLKDNVIIASPLVTFVLLLSLLLIVYCCQIKLPMPGRKIVDVMQLGVPSPTIKVVLTMNIVLNKAT</sequence>
<keyword evidence="5" id="KW-0472">Membrane</keyword>
<evidence type="ECO:0008006" key="8">
    <source>
        <dbReference type="Google" id="ProtNLM"/>
    </source>
</evidence>
<feature type="active site" description="Proton acceptor" evidence="3">
    <location>
        <position position="194"/>
    </location>
</feature>
<feature type="transmembrane region" description="Helical" evidence="5">
    <location>
        <begin position="21"/>
        <end position="42"/>
    </location>
</feature>
<accession>A0ABD3CG85</accession>
<dbReference type="GO" id="GO:0016787">
    <property type="term" value="F:hydrolase activity"/>
    <property type="evidence" value="ECO:0007669"/>
    <property type="project" value="UniProtKB-KW"/>
</dbReference>
<comment type="caution">
    <text evidence="6">The sequence shown here is derived from an EMBL/GenBank/DDBJ whole genome shotgun (WGS) entry which is preliminary data.</text>
</comment>
<name>A0ABD3CG85_9LAMI</name>
<keyword evidence="4" id="KW-0547">Nucleotide-binding</keyword>
<dbReference type="InterPro" id="IPR000407">
    <property type="entry name" value="GDA1_CD39_NTPase"/>
</dbReference>
<organism evidence="6 7">
    <name type="scientific">Castilleja foliolosa</name>
    <dbReference type="NCBI Taxonomy" id="1961234"/>
    <lineage>
        <taxon>Eukaryota</taxon>
        <taxon>Viridiplantae</taxon>
        <taxon>Streptophyta</taxon>
        <taxon>Embryophyta</taxon>
        <taxon>Tracheophyta</taxon>
        <taxon>Spermatophyta</taxon>
        <taxon>Magnoliopsida</taxon>
        <taxon>eudicotyledons</taxon>
        <taxon>Gunneridae</taxon>
        <taxon>Pentapetalae</taxon>
        <taxon>asterids</taxon>
        <taxon>lamiids</taxon>
        <taxon>Lamiales</taxon>
        <taxon>Orobanchaceae</taxon>
        <taxon>Pedicularideae</taxon>
        <taxon>Castillejinae</taxon>
        <taxon>Castilleja</taxon>
    </lineage>
</organism>
<proteinExistence type="inferred from homology"/>
<evidence type="ECO:0000313" key="6">
    <source>
        <dbReference type="EMBL" id="KAL3628866.1"/>
    </source>
</evidence>
<evidence type="ECO:0000256" key="3">
    <source>
        <dbReference type="PIRSR" id="PIRSR600407-1"/>
    </source>
</evidence>
<keyword evidence="4" id="KW-0067">ATP-binding</keyword>
<dbReference type="Proteomes" id="UP001632038">
    <property type="component" value="Unassembled WGS sequence"/>
</dbReference>
<dbReference type="AlphaFoldDB" id="A0ABD3CG85"/>
<keyword evidence="2" id="KW-0378">Hydrolase</keyword>
<dbReference type="Gene3D" id="3.30.420.40">
    <property type="match status" value="1"/>
</dbReference>
<evidence type="ECO:0000256" key="5">
    <source>
        <dbReference type="SAM" id="Phobius"/>
    </source>
</evidence>
<dbReference type="EMBL" id="JAVIJP010000036">
    <property type="protein sequence ID" value="KAL3628866.1"/>
    <property type="molecule type" value="Genomic_DNA"/>
</dbReference>
<evidence type="ECO:0000256" key="1">
    <source>
        <dbReference type="ARBA" id="ARBA00009283"/>
    </source>
</evidence>